<reference evidence="1 2" key="1">
    <citation type="journal article" date="2020" name="Genomics">
        <title>Complete, high-quality genomes from long-read metagenomic sequencing of two wolf lichen thalli reveals enigmatic genome architecture.</title>
        <authorList>
            <person name="McKenzie S.K."/>
            <person name="Walston R.F."/>
            <person name="Allen J.L."/>
        </authorList>
    </citation>
    <scope>NUCLEOTIDE SEQUENCE [LARGE SCALE GENOMIC DNA]</scope>
    <source>
        <strain evidence="1">WasteWater1</strain>
    </source>
</reference>
<keyword evidence="2" id="KW-1185">Reference proteome</keyword>
<dbReference type="GeneID" id="59339349"/>
<dbReference type="Proteomes" id="UP000593566">
    <property type="component" value="Unassembled WGS sequence"/>
</dbReference>
<dbReference type="EMBL" id="JACCJB010000009">
    <property type="protein sequence ID" value="KAF6224382.1"/>
    <property type="molecule type" value="Genomic_DNA"/>
</dbReference>
<dbReference type="PANTHER" id="PTHR34822">
    <property type="entry name" value="GRPB DOMAIN PROTEIN (AFU_ORTHOLOGUE AFUA_1G01530)"/>
    <property type="match status" value="1"/>
</dbReference>
<dbReference type="PANTHER" id="PTHR34822:SF1">
    <property type="entry name" value="GRPB FAMILY PROTEIN"/>
    <property type="match status" value="1"/>
</dbReference>
<organism evidence="1 2">
    <name type="scientific">Letharia lupina</name>
    <dbReference type="NCBI Taxonomy" id="560253"/>
    <lineage>
        <taxon>Eukaryota</taxon>
        <taxon>Fungi</taxon>
        <taxon>Dikarya</taxon>
        <taxon>Ascomycota</taxon>
        <taxon>Pezizomycotina</taxon>
        <taxon>Lecanoromycetes</taxon>
        <taxon>OSLEUM clade</taxon>
        <taxon>Lecanoromycetidae</taxon>
        <taxon>Lecanorales</taxon>
        <taxon>Lecanorineae</taxon>
        <taxon>Parmeliaceae</taxon>
        <taxon>Letharia</taxon>
    </lineage>
</organism>
<evidence type="ECO:0000313" key="2">
    <source>
        <dbReference type="Proteomes" id="UP000593566"/>
    </source>
</evidence>
<protein>
    <submittedName>
        <fullName evidence="1">Uncharacterized protein</fullName>
    </submittedName>
</protein>
<dbReference type="Gene3D" id="3.30.460.10">
    <property type="entry name" value="Beta Polymerase, domain 2"/>
    <property type="match status" value="1"/>
</dbReference>
<gene>
    <name evidence="1" type="ORF">HO133_010959</name>
</gene>
<dbReference type="InterPro" id="IPR007344">
    <property type="entry name" value="GrpB/CoaE"/>
</dbReference>
<name>A0A8H6CJ43_9LECA</name>
<accession>A0A8H6CJ43</accession>
<dbReference type="Pfam" id="PF04229">
    <property type="entry name" value="GrpB"/>
    <property type="match status" value="1"/>
</dbReference>
<comment type="caution">
    <text evidence="1">The sequence shown here is derived from an EMBL/GenBank/DDBJ whole genome shotgun (WGS) entry which is preliminary data.</text>
</comment>
<dbReference type="InterPro" id="IPR043519">
    <property type="entry name" value="NT_sf"/>
</dbReference>
<dbReference type="AlphaFoldDB" id="A0A8H6CJ43"/>
<proteinExistence type="predicted"/>
<sequence length="197" mass="22931">MEIIFSRWNPQWRAQFRAIQADLGGGLKKNRVSYLTIEHVGSTSIAHLVAKPMLDILIVVADADFNDSHRERLKEVLCFSWDLHHGGYSYKGESSIKGRWNFTLQGVIPERKIAVVAENSIYRRSCLAFRDTLKTQWELREQYSQVKQLLARTEIQRIMQYSTAKNKIVSKVLKKAGWTDEEVDEKEGMVKKWYPEI</sequence>
<dbReference type="RefSeq" id="XP_037153442.1">
    <property type="nucleotide sequence ID" value="XM_037301808.1"/>
</dbReference>
<evidence type="ECO:0000313" key="1">
    <source>
        <dbReference type="EMBL" id="KAF6224382.1"/>
    </source>
</evidence>
<dbReference type="SUPFAM" id="SSF81301">
    <property type="entry name" value="Nucleotidyltransferase"/>
    <property type="match status" value="1"/>
</dbReference>